<feature type="signal peptide" evidence="2">
    <location>
        <begin position="1"/>
        <end position="25"/>
    </location>
</feature>
<dbReference type="EMBL" id="PVTX01000005">
    <property type="protein sequence ID" value="PRZ07092.1"/>
    <property type="molecule type" value="Genomic_DNA"/>
</dbReference>
<evidence type="ECO:0000313" key="3">
    <source>
        <dbReference type="EMBL" id="PRZ07092.1"/>
    </source>
</evidence>
<dbReference type="Proteomes" id="UP000239895">
    <property type="component" value="Unassembled WGS sequence"/>
</dbReference>
<feature type="chain" id="PRO_5047426802" evidence="2">
    <location>
        <begin position="26"/>
        <end position="144"/>
    </location>
</feature>
<evidence type="ECO:0000313" key="4">
    <source>
        <dbReference type="Proteomes" id="UP000239895"/>
    </source>
</evidence>
<feature type="region of interest" description="Disordered" evidence="1">
    <location>
        <begin position="40"/>
        <end position="144"/>
    </location>
</feature>
<protein>
    <submittedName>
        <fullName evidence="3">DNA polymerase-3 subunit gamma/tau</fullName>
    </submittedName>
</protein>
<reference evidence="3 4" key="1">
    <citation type="submission" date="2018-03" db="EMBL/GenBank/DDBJ databases">
        <title>Comparative analysis of microorganisms from saline springs in Andes Mountain Range, Colombia.</title>
        <authorList>
            <person name="Rubin E."/>
        </authorList>
    </citation>
    <scope>NUCLEOTIDE SEQUENCE [LARGE SCALE GENOMIC DNA]</scope>
    <source>
        <strain evidence="3 4">CG 23</strain>
    </source>
</reference>
<keyword evidence="2" id="KW-0732">Signal</keyword>
<gene>
    <name evidence="3" type="ORF">BCL65_105234</name>
</gene>
<keyword evidence="4" id="KW-1185">Reference proteome</keyword>
<evidence type="ECO:0000256" key="2">
    <source>
        <dbReference type="SAM" id="SignalP"/>
    </source>
</evidence>
<comment type="caution">
    <text evidence="3">The sequence shown here is derived from an EMBL/GenBank/DDBJ whole genome shotgun (WGS) entry which is preliminary data.</text>
</comment>
<name>A0ABX5EH20_9MICO</name>
<organism evidence="3 4">
    <name type="scientific">Isoptericola halotolerans</name>
    <dbReference type="NCBI Taxonomy" id="300560"/>
    <lineage>
        <taxon>Bacteria</taxon>
        <taxon>Bacillati</taxon>
        <taxon>Actinomycetota</taxon>
        <taxon>Actinomycetes</taxon>
        <taxon>Micrococcales</taxon>
        <taxon>Promicromonosporaceae</taxon>
        <taxon>Isoptericola</taxon>
    </lineage>
</organism>
<proteinExistence type="predicted"/>
<dbReference type="RefSeq" id="WP_106267352.1">
    <property type="nucleotide sequence ID" value="NZ_PVTX01000005.1"/>
</dbReference>
<accession>A0ABX5EH20</accession>
<evidence type="ECO:0000256" key="1">
    <source>
        <dbReference type="SAM" id="MobiDB-lite"/>
    </source>
</evidence>
<sequence>MKARNVWIVSGALGAVALGTTVAAAQGTFDGPADRVVSSAVTVGDATTGPVPDARTSTAPSTQAASPSPAAVQNSTSITTVTAGSVASATTAPTTDTPGSPISPVTATSPVSPATPQSAQSPRSAASAQSAQSARSAQSAASAD</sequence>
<feature type="compositionally biased region" description="Low complexity" evidence="1">
    <location>
        <begin position="54"/>
        <end position="144"/>
    </location>
</feature>